<dbReference type="Pfam" id="PF01592">
    <property type="entry name" value="NifU_N"/>
    <property type="match status" value="1"/>
</dbReference>
<comment type="caution">
    <text evidence="2">The sequence shown here is derived from an EMBL/GenBank/DDBJ whole genome shotgun (WGS) entry which is preliminary data.</text>
</comment>
<organism evidence="2 3">
    <name type="scientific">Candidatus Dojkabacteria bacterium</name>
    <dbReference type="NCBI Taxonomy" id="2099670"/>
    <lineage>
        <taxon>Bacteria</taxon>
        <taxon>Candidatus Dojkabacteria</taxon>
    </lineage>
</organism>
<dbReference type="GO" id="GO:0005506">
    <property type="term" value="F:iron ion binding"/>
    <property type="evidence" value="ECO:0007669"/>
    <property type="project" value="InterPro"/>
</dbReference>
<dbReference type="GO" id="GO:0016226">
    <property type="term" value="P:iron-sulfur cluster assembly"/>
    <property type="evidence" value="ECO:0007669"/>
    <property type="project" value="InterPro"/>
</dbReference>
<dbReference type="Gene3D" id="3.90.1010.10">
    <property type="match status" value="1"/>
</dbReference>
<reference evidence="2" key="1">
    <citation type="submission" date="2020-04" db="EMBL/GenBank/DDBJ databases">
        <authorList>
            <person name="Zhang T."/>
        </authorList>
    </citation>
    <scope>NUCLEOTIDE SEQUENCE</scope>
    <source>
        <strain evidence="2">HKST-UBA16</strain>
    </source>
</reference>
<reference evidence="2" key="2">
    <citation type="journal article" date="2021" name="Microbiome">
        <title>Successional dynamics and alternative stable states in a saline activated sludge microbial community over 9 years.</title>
        <authorList>
            <person name="Wang Y."/>
            <person name="Ye J."/>
            <person name="Ju F."/>
            <person name="Liu L."/>
            <person name="Boyd J.A."/>
            <person name="Deng Y."/>
            <person name="Parks D.H."/>
            <person name="Jiang X."/>
            <person name="Yin X."/>
            <person name="Woodcroft B.J."/>
            <person name="Tyson G.W."/>
            <person name="Hugenholtz P."/>
            <person name="Polz M.F."/>
            <person name="Zhang T."/>
        </authorList>
    </citation>
    <scope>NUCLEOTIDE SEQUENCE</scope>
    <source>
        <strain evidence="2">HKST-UBA16</strain>
    </source>
</reference>
<dbReference type="GO" id="GO:0051536">
    <property type="term" value="F:iron-sulfur cluster binding"/>
    <property type="evidence" value="ECO:0007669"/>
    <property type="project" value="InterPro"/>
</dbReference>
<proteinExistence type="predicted"/>
<dbReference type="AlphaFoldDB" id="A0A955HYB2"/>
<dbReference type="SUPFAM" id="SSF82649">
    <property type="entry name" value="SufE/NifU"/>
    <property type="match status" value="1"/>
</dbReference>
<evidence type="ECO:0000313" key="3">
    <source>
        <dbReference type="Proteomes" id="UP000748332"/>
    </source>
</evidence>
<gene>
    <name evidence="2" type="ORF">KC622_00465</name>
</gene>
<accession>A0A955HYB2</accession>
<dbReference type="InterPro" id="IPR002871">
    <property type="entry name" value="NIF_FeS_clus_asmbl_NifU_N"/>
</dbReference>
<name>A0A955HYB2_9BACT</name>
<evidence type="ECO:0000259" key="1">
    <source>
        <dbReference type="Pfam" id="PF01592"/>
    </source>
</evidence>
<sequence length="120" mass="13175">MDTLYKARIIDHYKSPRNYGELDDLDHKSLQKNLSCGDEIEVFLKVKDDLISDIKFTGRGCAISIAAMSLLSEKLKGLSLSEARDISENDILESVGIKHGSARSKCALLGFKAVSEALNS</sequence>
<dbReference type="PANTHER" id="PTHR10093">
    <property type="entry name" value="IRON-SULFUR CLUSTER ASSEMBLY ENZYME NIFU HOMOLOG"/>
    <property type="match status" value="1"/>
</dbReference>
<dbReference type="CDD" id="cd06664">
    <property type="entry name" value="IscU_like"/>
    <property type="match status" value="1"/>
</dbReference>
<dbReference type="Proteomes" id="UP000748332">
    <property type="component" value="Unassembled WGS sequence"/>
</dbReference>
<evidence type="ECO:0000313" key="2">
    <source>
        <dbReference type="EMBL" id="MCA9374782.1"/>
    </source>
</evidence>
<dbReference type="EMBL" id="JAGQLM010000019">
    <property type="protein sequence ID" value="MCA9374782.1"/>
    <property type="molecule type" value="Genomic_DNA"/>
</dbReference>
<protein>
    <submittedName>
        <fullName evidence="2">Iron-sulfur cluster assembly scaffold protein</fullName>
    </submittedName>
</protein>
<feature type="domain" description="NIF system FeS cluster assembly NifU N-terminal" evidence="1">
    <location>
        <begin position="5"/>
        <end position="118"/>
    </location>
</feature>